<proteinExistence type="predicted"/>
<dbReference type="RefSeq" id="WP_057852467.1">
    <property type="nucleotide sequence ID" value="NZ_LLXX01000131.1"/>
</dbReference>
<evidence type="ECO:0000256" key="5">
    <source>
        <dbReference type="ARBA" id="ARBA00023033"/>
    </source>
</evidence>
<dbReference type="InterPro" id="IPR036188">
    <property type="entry name" value="FAD/NAD-bd_sf"/>
</dbReference>
<feature type="domain" description="FAD-binding" evidence="6">
    <location>
        <begin position="7"/>
        <end position="352"/>
    </location>
</feature>
<name>A0A0R3LFL9_9BRAD</name>
<keyword evidence="3" id="KW-0274">FAD</keyword>
<dbReference type="PANTHER" id="PTHR13789:SF318">
    <property type="entry name" value="GERANYLGERANYL DIPHOSPHATE REDUCTASE"/>
    <property type="match status" value="1"/>
</dbReference>
<keyword evidence="8" id="KW-1185">Reference proteome</keyword>
<dbReference type="Gene3D" id="3.50.50.60">
    <property type="entry name" value="FAD/NAD(P)-binding domain"/>
    <property type="match status" value="1"/>
</dbReference>
<comment type="caution">
    <text evidence="7">The sequence shown here is derived from an EMBL/GenBank/DDBJ whole genome shotgun (WGS) entry which is preliminary data.</text>
</comment>
<sequence>MAAARTIIVAGAGIGGLTAALSLAAKGFRVIVLEKAERLEEAGAGLQLSPNASRILVDLGLRPRLTPRAVTPEAINIMSARAGGEIARLPLGEAASLRAGAPYWVMHRADLQGALAAEVNDHPDIDLRLGCQFEDVTSHAKGLTVVQRRGDARQQELAAALVGADGIWSAVRNHLFPQVQPQFSGLIAWRGTLDATTLPREYTSPRVQLWMGPDAHLVAYPISAARQINVVAIVPGTWNRPGWSAPGDANELKNAFASRRWPATARMLIGAVDGWRRWALFTLPDIGEWTDGSIALLGDAAHAMLPFAAQGAGMAIEDAAVLAKCLSESPSDNIAGIPATLKRYGRLRRGRVLKVRRAARQQGRIYHLTGPLALARDLAIKAMGPQRMLARQDWIYDWRV</sequence>
<dbReference type="GO" id="GO:0004497">
    <property type="term" value="F:monooxygenase activity"/>
    <property type="evidence" value="ECO:0007669"/>
    <property type="project" value="UniProtKB-KW"/>
</dbReference>
<protein>
    <submittedName>
        <fullName evidence="7">Monooxygenase</fullName>
    </submittedName>
</protein>
<keyword evidence="5 7" id="KW-0503">Monooxygenase</keyword>
<gene>
    <name evidence="7" type="ORF">CP49_12915</name>
</gene>
<dbReference type="Pfam" id="PF01494">
    <property type="entry name" value="FAD_binding_3"/>
    <property type="match status" value="1"/>
</dbReference>
<evidence type="ECO:0000313" key="7">
    <source>
        <dbReference type="EMBL" id="KRR04060.1"/>
    </source>
</evidence>
<keyword evidence="2" id="KW-0285">Flavoprotein</keyword>
<evidence type="ECO:0000256" key="1">
    <source>
        <dbReference type="ARBA" id="ARBA00001974"/>
    </source>
</evidence>
<dbReference type="PRINTS" id="PR00420">
    <property type="entry name" value="RNGMNOXGNASE"/>
</dbReference>
<dbReference type="STRING" id="1518501.CQ10_17725"/>
<dbReference type="GO" id="GO:0071949">
    <property type="term" value="F:FAD binding"/>
    <property type="evidence" value="ECO:0007669"/>
    <property type="project" value="InterPro"/>
</dbReference>
<dbReference type="SUPFAM" id="SSF54373">
    <property type="entry name" value="FAD-linked reductases, C-terminal domain"/>
    <property type="match status" value="1"/>
</dbReference>
<comment type="cofactor">
    <cofactor evidence="1">
        <name>FAD</name>
        <dbReference type="ChEBI" id="CHEBI:57692"/>
    </cofactor>
</comment>
<evidence type="ECO:0000313" key="8">
    <source>
        <dbReference type="Proteomes" id="UP000051913"/>
    </source>
</evidence>
<dbReference type="InterPro" id="IPR002938">
    <property type="entry name" value="FAD-bd"/>
</dbReference>
<reference evidence="7 8" key="1">
    <citation type="submission" date="2014-03" db="EMBL/GenBank/DDBJ databases">
        <title>Bradyrhizobium valentinum sp. nov., isolated from effective nodules of Lupinus mariae-josephae, a lupine endemic of basic-lime soils in Eastern Spain.</title>
        <authorList>
            <person name="Duran D."/>
            <person name="Rey L."/>
            <person name="Navarro A."/>
            <person name="Busquets A."/>
            <person name="Imperial J."/>
            <person name="Ruiz-Argueso T."/>
        </authorList>
    </citation>
    <scope>NUCLEOTIDE SEQUENCE [LARGE SCALE GENOMIC DNA]</scope>
    <source>
        <strain evidence="7 8">LmjM3</strain>
    </source>
</reference>
<accession>A0A0R3LFL9</accession>
<dbReference type="Proteomes" id="UP000051913">
    <property type="component" value="Unassembled WGS sequence"/>
</dbReference>
<evidence type="ECO:0000259" key="6">
    <source>
        <dbReference type="Pfam" id="PF01494"/>
    </source>
</evidence>
<dbReference type="AlphaFoldDB" id="A0A0R3LFL9"/>
<dbReference type="SUPFAM" id="SSF51905">
    <property type="entry name" value="FAD/NAD(P)-binding domain"/>
    <property type="match status" value="1"/>
</dbReference>
<dbReference type="InterPro" id="IPR050493">
    <property type="entry name" value="FAD-dep_Monooxygenase_BioMet"/>
</dbReference>
<evidence type="ECO:0000256" key="4">
    <source>
        <dbReference type="ARBA" id="ARBA00023002"/>
    </source>
</evidence>
<dbReference type="OrthoDB" id="4230779at2"/>
<organism evidence="7 8">
    <name type="scientific">Bradyrhizobium valentinum</name>
    <dbReference type="NCBI Taxonomy" id="1518501"/>
    <lineage>
        <taxon>Bacteria</taxon>
        <taxon>Pseudomonadati</taxon>
        <taxon>Pseudomonadota</taxon>
        <taxon>Alphaproteobacteria</taxon>
        <taxon>Hyphomicrobiales</taxon>
        <taxon>Nitrobacteraceae</taxon>
        <taxon>Bradyrhizobium</taxon>
    </lineage>
</organism>
<keyword evidence="4" id="KW-0560">Oxidoreductase</keyword>
<evidence type="ECO:0000256" key="2">
    <source>
        <dbReference type="ARBA" id="ARBA00022630"/>
    </source>
</evidence>
<dbReference type="EMBL" id="LLXX01000131">
    <property type="protein sequence ID" value="KRR04060.1"/>
    <property type="molecule type" value="Genomic_DNA"/>
</dbReference>
<dbReference type="PANTHER" id="PTHR13789">
    <property type="entry name" value="MONOOXYGENASE"/>
    <property type="match status" value="1"/>
</dbReference>
<evidence type="ECO:0000256" key="3">
    <source>
        <dbReference type="ARBA" id="ARBA00022827"/>
    </source>
</evidence>